<sequence>MPSGTTGHLRRPSMVPDSRRRACRLTTKESWPRQVVGVGHGQRVQGSCHRCSGSCSPQKTSRFKRIRAMYAAALLISILGSRTIRDEQFQEWHHQGRRDVKRHDDVALDASAAWLLLSPLSGHQISNTPTPATRRRVRRLGDQRVIKCGGGFSKLPRRHGLGICSVGLLRGRRPPAATIYGGELNTTVGSSFGDASCRQASTRRPEYASGHEQH</sequence>
<accession>A0A8K0X8U3</accession>
<dbReference type="AlphaFoldDB" id="A0A8K0X8U3"/>
<feature type="region of interest" description="Disordered" evidence="1">
    <location>
        <begin position="191"/>
        <end position="214"/>
    </location>
</feature>
<reference evidence="2" key="1">
    <citation type="journal article" date="2021" name="Nat. Commun.">
        <title>Genetic determinants of endophytism in the Arabidopsis root mycobiome.</title>
        <authorList>
            <person name="Mesny F."/>
            <person name="Miyauchi S."/>
            <person name="Thiergart T."/>
            <person name="Pickel B."/>
            <person name="Atanasova L."/>
            <person name="Karlsson M."/>
            <person name="Huettel B."/>
            <person name="Barry K.W."/>
            <person name="Haridas S."/>
            <person name="Chen C."/>
            <person name="Bauer D."/>
            <person name="Andreopoulos W."/>
            <person name="Pangilinan J."/>
            <person name="LaButti K."/>
            <person name="Riley R."/>
            <person name="Lipzen A."/>
            <person name="Clum A."/>
            <person name="Drula E."/>
            <person name="Henrissat B."/>
            <person name="Kohler A."/>
            <person name="Grigoriev I.V."/>
            <person name="Martin F.M."/>
            <person name="Hacquard S."/>
        </authorList>
    </citation>
    <scope>NUCLEOTIDE SEQUENCE</scope>
    <source>
        <strain evidence="2">MPI-CAGE-AT-0016</strain>
    </source>
</reference>
<feature type="region of interest" description="Disordered" evidence="1">
    <location>
        <begin position="1"/>
        <end position="20"/>
    </location>
</feature>
<name>A0A8K0X8U3_9PEZI</name>
<keyword evidence="3" id="KW-1185">Reference proteome</keyword>
<feature type="compositionally biased region" description="Basic and acidic residues" evidence="1">
    <location>
        <begin position="203"/>
        <end position="214"/>
    </location>
</feature>
<organism evidence="2 3">
    <name type="scientific">Plectosphaerella cucumerina</name>
    <dbReference type="NCBI Taxonomy" id="40658"/>
    <lineage>
        <taxon>Eukaryota</taxon>
        <taxon>Fungi</taxon>
        <taxon>Dikarya</taxon>
        <taxon>Ascomycota</taxon>
        <taxon>Pezizomycotina</taxon>
        <taxon>Sordariomycetes</taxon>
        <taxon>Hypocreomycetidae</taxon>
        <taxon>Glomerellales</taxon>
        <taxon>Plectosphaerellaceae</taxon>
        <taxon>Plectosphaerella</taxon>
    </lineage>
</organism>
<dbReference type="EMBL" id="JAGPXD010000001">
    <property type="protein sequence ID" value="KAH7376291.1"/>
    <property type="molecule type" value="Genomic_DNA"/>
</dbReference>
<comment type="caution">
    <text evidence="2">The sequence shown here is derived from an EMBL/GenBank/DDBJ whole genome shotgun (WGS) entry which is preliminary data.</text>
</comment>
<evidence type="ECO:0000313" key="3">
    <source>
        <dbReference type="Proteomes" id="UP000813385"/>
    </source>
</evidence>
<dbReference type="Proteomes" id="UP000813385">
    <property type="component" value="Unassembled WGS sequence"/>
</dbReference>
<evidence type="ECO:0000256" key="1">
    <source>
        <dbReference type="SAM" id="MobiDB-lite"/>
    </source>
</evidence>
<gene>
    <name evidence="2" type="ORF">B0T11DRAFT_19196</name>
</gene>
<protein>
    <submittedName>
        <fullName evidence="2">Uncharacterized protein</fullName>
    </submittedName>
</protein>
<evidence type="ECO:0000313" key="2">
    <source>
        <dbReference type="EMBL" id="KAH7376291.1"/>
    </source>
</evidence>
<proteinExistence type="predicted"/>